<protein>
    <submittedName>
        <fullName evidence="2">Uncharacterized protein</fullName>
    </submittedName>
</protein>
<reference evidence="2 3" key="1">
    <citation type="submission" date="2018-05" db="EMBL/GenBank/DDBJ databases">
        <authorList>
            <consortium name="IHU Genomes"/>
        </authorList>
    </citation>
    <scope>NUCLEOTIDE SEQUENCE [LARGE SCALE GENOMIC DNA]</scope>
    <source>
        <strain evidence="2 3">P7335</strain>
    </source>
</reference>
<organism evidence="2 3">
    <name type="scientific">Mycolicibacterium parafortuitum</name>
    <name type="common">Mycobacterium parafortuitum</name>
    <dbReference type="NCBI Taxonomy" id="39692"/>
    <lineage>
        <taxon>Bacteria</taxon>
        <taxon>Bacillati</taxon>
        <taxon>Actinomycetota</taxon>
        <taxon>Actinomycetes</taxon>
        <taxon>Mycobacteriales</taxon>
        <taxon>Mycobacteriaceae</taxon>
        <taxon>Mycolicibacterium</taxon>
    </lineage>
</organism>
<keyword evidence="3" id="KW-1185">Reference proteome</keyword>
<dbReference type="Proteomes" id="UP000252008">
    <property type="component" value="Unassembled WGS sequence"/>
</dbReference>
<dbReference type="EMBL" id="UEGS01000001">
    <property type="protein sequence ID" value="SRX80626.1"/>
    <property type="molecule type" value="Genomic_DNA"/>
</dbReference>
<sequence length="226" mass="25469">MNGRCDVGRFTHTTQRRSSLEHPPPRIGVVTPACKTLVKLRSIDRSWPDGVDAYRWSQVDRCRADPSLQRRLRCRVGIDVSGCRMSVYRTHDHYGPVQFRQAFATARHQRVGSDHVHPHRFQKRVDRCLPRRSERLSSGIVHHDGYCMLFTNACGDVAYRLGIRHVDGDPFVHLGVFHAVKPDDEIAGASKAAAYCLAYAPCGPTNDDCRTQLAQVPLRGCRRPSG</sequence>
<dbReference type="AlphaFoldDB" id="A0A375YHN4"/>
<accession>A0A375YHN4</accession>
<evidence type="ECO:0000313" key="2">
    <source>
        <dbReference type="EMBL" id="SRX80626.1"/>
    </source>
</evidence>
<feature type="region of interest" description="Disordered" evidence="1">
    <location>
        <begin position="1"/>
        <end position="26"/>
    </location>
</feature>
<gene>
    <name evidence="2" type="ORF">MPP7335_02370</name>
</gene>
<name>A0A375YHN4_MYCPF</name>
<evidence type="ECO:0000256" key="1">
    <source>
        <dbReference type="SAM" id="MobiDB-lite"/>
    </source>
</evidence>
<evidence type="ECO:0000313" key="3">
    <source>
        <dbReference type="Proteomes" id="UP000252008"/>
    </source>
</evidence>
<proteinExistence type="predicted"/>